<dbReference type="PROSITE" id="PS50181">
    <property type="entry name" value="FBOX"/>
    <property type="match status" value="1"/>
</dbReference>
<name>A0A022Q6P6_ERYGU</name>
<keyword evidence="3" id="KW-1185">Reference proteome</keyword>
<gene>
    <name evidence="2" type="ORF">MIMGU_mgv1a019474mg</name>
</gene>
<dbReference type="PANTHER" id="PTHR31672">
    <property type="entry name" value="BNACNNG10540D PROTEIN"/>
    <property type="match status" value="1"/>
</dbReference>
<feature type="domain" description="F-box" evidence="1">
    <location>
        <begin position="28"/>
        <end position="76"/>
    </location>
</feature>
<organism evidence="2 3">
    <name type="scientific">Erythranthe guttata</name>
    <name type="common">Yellow monkey flower</name>
    <name type="synonym">Mimulus guttatus</name>
    <dbReference type="NCBI Taxonomy" id="4155"/>
    <lineage>
        <taxon>Eukaryota</taxon>
        <taxon>Viridiplantae</taxon>
        <taxon>Streptophyta</taxon>
        <taxon>Embryophyta</taxon>
        <taxon>Tracheophyta</taxon>
        <taxon>Spermatophyta</taxon>
        <taxon>Magnoliopsida</taxon>
        <taxon>eudicotyledons</taxon>
        <taxon>Gunneridae</taxon>
        <taxon>Pentapetalae</taxon>
        <taxon>asterids</taxon>
        <taxon>lamiids</taxon>
        <taxon>Lamiales</taxon>
        <taxon>Phrymaceae</taxon>
        <taxon>Erythranthe</taxon>
    </lineage>
</organism>
<dbReference type="InterPro" id="IPR050796">
    <property type="entry name" value="SCF_F-box_component"/>
</dbReference>
<dbReference type="InterPro" id="IPR001810">
    <property type="entry name" value="F-box_dom"/>
</dbReference>
<reference evidence="2 3" key="1">
    <citation type="journal article" date="2013" name="Proc. Natl. Acad. Sci. U.S.A.">
        <title>Fine-scale variation in meiotic recombination in Mimulus inferred from population shotgun sequencing.</title>
        <authorList>
            <person name="Hellsten U."/>
            <person name="Wright K.M."/>
            <person name="Jenkins J."/>
            <person name="Shu S."/>
            <person name="Yuan Y."/>
            <person name="Wessler S.R."/>
            <person name="Schmutz J."/>
            <person name="Willis J.H."/>
            <person name="Rokhsar D.S."/>
        </authorList>
    </citation>
    <scope>NUCLEOTIDE SEQUENCE [LARGE SCALE GENOMIC DNA]</scope>
    <source>
        <strain evidence="3">cv. DUN x IM62</strain>
    </source>
</reference>
<evidence type="ECO:0000313" key="3">
    <source>
        <dbReference type="Proteomes" id="UP000030748"/>
    </source>
</evidence>
<dbReference type="InterPro" id="IPR036047">
    <property type="entry name" value="F-box-like_dom_sf"/>
</dbReference>
<protein>
    <recommendedName>
        <fullName evidence="1">F-box domain-containing protein</fullName>
    </recommendedName>
</protein>
<dbReference type="Gene3D" id="1.20.1280.50">
    <property type="match status" value="1"/>
</dbReference>
<sequence length="228" mass="25983">MICGVKRSRVYVDRHSRSSRRCERKSILTNIDSLPDDLLFEILLQLPAEDIHKGARLVCSKWYNMVRTRSFRYEHIHLSTTGLLVHQSERGDRFFVAMREGRVEISKMSYGFKGSVSAGSGCSGLILEVDVGKKSKRVCAVNPATGRRLALPPFVYHNWSENYDCFGVAYVAASVEYKAVCTYYDNYVQRRGILILTVGVDKSWRHIDVEHLSPTSRKLLDCNPLTTE</sequence>
<evidence type="ECO:0000259" key="1">
    <source>
        <dbReference type="PROSITE" id="PS50181"/>
    </source>
</evidence>
<dbReference type="Proteomes" id="UP000030748">
    <property type="component" value="Unassembled WGS sequence"/>
</dbReference>
<dbReference type="EMBL" id="KI632162">
    <property type="protein sequence ID" value="EYU23299.1"/>
    <property type="molecule type" value="Genomic_DNA"/>
</dbReference>
<dbReference type="SUPFAM" id="SSF81383">
    <property type="entry name" value="F-box domain"/>
    <property type="match status" value="1"/>
</dbReference>
<accession>A0A022Q6P6</accession>
<dbReference type="SMART" id="SM00256">
    <property type="entry name" value="FBOX"/>
    <property type="match status" value="1"/>
</dbReference>
<dbReference type="AlphaFoldDB" id="A0A022Q6P6"/>
<dbReference type="Pfam" id="PF00646">
    <property type="entry name" value="F-box"/>
    <property type="match status" value="1"/>
</dbReference>
<dbReference type="PANTHER" id="PTHR31672:SF13">
    <property type="entry name" value="F-BOX PROTEIN CPR30-LIKE"/>
    <property type="match status" value="1"/>
</dbReference>
<proteinExistence type="predicted"/>
<feature type="non-terminal residue" evidence="2">
    <location>
        <position position="228"/>
    </location>
</feature>
<evidence type="ECO:0000313" key="2">
    <source>
        <dbReference type="EMBL" id="EYU23299.1"/>
    </source>
</evidence>